<keyword evidence="2" id="KW-0040">ANK repeat</keyword>
<name>A0A382AFD4_9ZZZZ</name>
<dbReference type="PANTHER" id="PTHR24189">
    <property type="entry name" value="MYOTROPHIN"/>
    <property type="match status" value="1"/>
</dbReference>
<evidence type="ECO:0000256" key="2">
    <source>
        <dbReference type="ARBA" id="ARBA00023043"/>
    </source>
</evidence>
<reference evidence="4" key="1">
    <citation type="submission" date="2018-05" db="EMBL/GenBank/DDBJ databases">
        <authorList>
            <person name="Lanie J.A."/>
            <person name="Ng W.-L."/>
            <person name="Kazmierczak K.M."/>
            <person name="Andrzejewski T.M."/>
            <person name="Davidsen T.M."/>
            <person name="Wayne K.J."/>
            <person name="Tettelin H."/>
            <person name="Glass J.I."/>
            <person name="Rusch D."/>
            <person name="Podicherti R."/>
            <person name="Tsui H.-C.T."/>
            <person name="Winkler M.E."/>
        </authorList>
    </citation>
    <scope>NUCLEOTIDE SEQUENCE</scope>
</reference>
<proteinExistence type="predicted"/>
<accession>A0A382AFD4</accession>
<dbReference type="PRINTS" id="PR01415">
    <property type="entry name" value="ANKYRIN"/>
</dbReference>
<dbReference type="PROSITE" id="PS50088">
    <property type="entry name" value="ANK_REPEAT"/>
    <property type="match status" value="3"/>
</dbReference>
<organism evidence="4">
    <name type="scientific">marine metagenome</name>
    <dbReference type="NCBI Taxonomy" id="408172"/>
    <lineage>
        <taxon>unclassified sequences</taxon>
        <taxon>metagenomes</taxon>
        <taxon>ecological metagenomes</taxon>
    </lineage>
</organism>
<dbReference type="InterPro" id="IPR050745">
    <property type="entry name" value="Multifunctional_regulatory"/>
</dbReference>
<dbReference type="Gene3D" id="1.25.40.20">
    <property type="entry name" value="Ankyrin repeat-containing domain"/>
    <property type="match status" value="2"/>
</dbReference>
<dbReference type="PANTHER" id="PTHR24189:SF50">
    <property type="entry name" value="ANKYRIN REPEAT AND SOCS BOX PROTEIN 2"/>
    <property type="match status" value="1"/>
</dbReference>
<dbReference type="EMBL" id="UINC01025102">
    <property type="protein sequence ID" value="SVB00064.1"/>
    <property type="molecule type" value="Genomic_DNA"/>
</dbReference>
<dbReference type="PROSITE" id="PS50297">
    <property type="entry name" value="ANK_REP_REGION"/>
    <property type="match status" value="2"/>
</dbReference>
<dbReference type="InterPro" id="IPR036770">
    <property type="entry name" value="Ankyrin_rpt-contain_sf"/>
</dbReference>
<evidence type="ECO:0000256" key="3">
    <source>
        <dbReference type="SAM" id="Phobius"/>
    </source>
</evidence>
<evidence type="ECO:0000313" key="4">
    <source>
        <dbReference type="EMBL" id="SVB00064.1"/>
    </source>
</evidence>
<dbReference type="SMART" id="SM00248">
    <property type="entry name" value="ANK"/>
    <property type="match status" value="2"/>
</dbReference>
<dbReference type="SUPFAM" id="SSF48403">
    <property type="entry name" value="Ankyrin repeat"/>
    <property type="match status" value="1"/>
</dbReference>
<keyword evidence="1" id="KW-0677">Repeat</keyword>
<evidence type="ECO:0000256" key="1">
    <source>
        <dbReference type="ARBA" id="ARBA00022737"/>
    </source>
</evidence>
<keyword evidence="3" id="KW-0812">Transmembrane</keyword>
<dbReference type="InterPro" id="IPR002110">
    <property type="entry name" value="Ankyrin_rpt"/>
</dbReference>
<dbReference type="Pfam" id="PF12796">
    <property type="entry name" value="Ank_2"/>
    <property type="match status" value="1"/>
</dbReference>
<gene>
    <name evidence="4" type="ORF">METZ01_LOCUS152918</name>
</gene>
<sequence length="144" mass="15309">MKRKFNFVVGNRFTDGLVIIISALLLFVFLREPGPPKISIHQAAKDGNTEAVKLDLADGIDVNAKDDNGRTPLHHVAEEGHKEIAELFIAAGADVNAKNNLGGTPLHEAAASGCKEIVELLVTKGADVNANIGGWTPLHLAVDE</sequence>
<feature type="non-terminal residue" evidence="4">
    <location>
        <position position="144"/>
    </location>
</feature>
<keyword evidence="3" id="KW-0472">Membrane</keyword>
<keyword evidence="3" id="KW-1133">Transmembrane helix</keyword>
<dbReference type="AlphaFoldDB" id="A0A382AFD4"/>
<protein>
    <submittedName>
        <fullName evidence="4">Uncharacterized protein</fullName>
    </submittedName>
</protein>
<feature type="transmembrane region" description="Helical" evidence="3">
    <location>
        <begin position="12"/>
        <end position="30"/>
    </location>
</feature>